<protein>
    <submittedName>
        <fullName evidence="1">Uncharacterized protein</fullName>
    </submittedName>
</protein>
<keyword evidence="2" id="KW-1185">Reference proteome</keyword>
<gene>
    <name evidence="1" type="ORF">AVEN_194402_1</name>
</gene>
<comment type="caution">
    <text evidence="1">The sequence shown here is derived from an EMBL/GenBank/DDBJ whole genome shotgun (WGS) entry which is preliminary data.</text>
</comment>
<name>A0A4Y2A6U6_ARAVE</name>
<evidence type="ECO:0000313" key="1">
    <source>
        <dbReference type="EMBL" id="GBL75149.1"/>
    </source>
</evidence>
<sequence length="90" mass="10580">MVFLVNNVWLSKDVIWRSWSTTYGYQKTSYGAPGQQCMVIKRRHMAFLVNNVWLSKDALWRSGQQRMVIKTRHMAFLVNNVWLSNDVSGQ</sequence>
<evidence type="ECO:0000313" key="2">
    <source>
        <dbReference type="Proteomes" id="UP000499080"/>
    </source>
</evidence>
<dbReference type="EMBL" id="BGPR01000007">
    <property type="protein sequence ID" value="GBL75149.1"/>
    <property type="molecule type" value="Genomic_DNA"/>
</dbReference>
<dbReference type="AlphaFoldDB" id="A0A4Y2A6U6"/>
<organism evidence="1 2">
    <name type="scientific">Araneus ventricosus</name>
    <name type="common">Orbweaver spider</name>
    <name type="synonym">Epeira ventricosa</name>
    <dbReference type="NCBI Taxonomy" id="182803"/>
    <lineage>
        <taxon>Eukaryota</taxon>
        <taxon>Metazoa</taxon>
        <taxon>Ecdysozoa</taxon>
        <taxon>Arthropoda</taxon>
        <taxon>Chelicerata</taxon>
        <taxon>Arachnida</taxon>
        <taxon>Araneae</taxon>
        <taxon>Araneomorphae</taxon>
        <taxon>Entelegynae</taxon>
        <taxon>Araneoidea</taxon>
        <taxon>Araneidae</taxon>
        <taxon>Araneus</taxon>
    </lineage>
</organism>
<reference evidence="1 2" key="1">
    <citation type="journal article" date="2019" name="Sci. Rep.">
        <title>Orb-weaving spider Araneus ventricosus genome elucidates the spidroin gene catalogue.</title>
        <authorList>
            <person name="Kono N."/>
            <person name="Nakamura H."/>
            <person name="Ohtoshi R."/>
            <person name="Moran D.A.P."/>
            <person name="Shinohara A."/>
            <person name="Yoshida Y."/>
            <person name="Fujiwara M."/>
            <person name="Mori M."/>
            <person name="Tomita M."/>
            <person name="Arakawa K."/>
        </authorList>
    </citation>
    <scope>NUCLEOTIDE SEQUENCE [LARGE SCALE GENOMIC DNA]</scope>
</reference>
<dbReference type="Proteomes" id="UP000499080">
    <property type="component" value="Unassembled WGS sequence"/>
</dbReference>
<accession>A0A4Y2A6U6</accession>
<proteinExistence type="predicted"/>